<dbReference type="OrthoDB" id="5279542at2759"/>
<keyword evidence="4" id="KW-1185">Reference proteome</keyword>
<dbReference type="GeneID" id="70138186"/>
<evidence type="ECO:0000256" key="2">
    <source>
        <dbReference type="SAM" id="Phobius"/>
    </source>
</evidence>
<name>A0A9P8UCR8_9PEZI</name>
<sequence length="271" mass="30559">MGADQQQVLPQSHSQYQQYPQQFQPPPRVIPYSKPWLITKIIFYSLSIIFSIVVLGISIALVVDPGIYQSYQIIWVAPQAGVALVWDIAELITICARGKKRGIHPGAHVALHLLLWLGFCAAVGLSAWLVAFELECDYYCRYYYDYEDSSGYLSVMQAELAFLSLLLLVHFILFVRACVETHQRNAVAGTVVMVPQQMYYAQNSAQYPVQTMPLLQQGYSTLPQQSNLSGHYNQPREIQKEFTGSPHVSQPSAAPHIREDGLHPLSQHPRV</sequence>
<evidence type="ECO:0000256" key="1">
    <source>
        <dbReference type="SAM" id="MobiDB-lite"/>
    </source>
</evidence>
<dbReference type="EMBL" id="JAGPXC010000009">
    <property type="protein sequence ID" value="KAH6646580.1"/>
    <property type="molecule type" value="Genomic_DNA"/>
</dbReference>
<keyword evidence="2" id="KW-1133">Transmembrane helix</keyword>
<feature type="region of interest" description="Disordered" evidence="1">
    <location>
        <begin position="242"/>
        <end position="271"/>
    </location>
</feature>
<gene>
    <name evidence="3" type="ORF">BKA67DRAFT_695160</name>
</gene>
<keyword evidence="2" id="KW-0812">Transmembrane</keyword>
<feature type="transmembrane region" description="Helical" evidence="2">
    <location>
        <begin position="151"/>
        <end position="175"/>
    </location>
</feature>
<protein>
    <submittedName>
        <fullName evidence="3">Uncharacterized protein</fullName>
    </submittedName>
</protein>
<dbReference type="RefSeq" id="XP_045953094.1">
    <property type="nucleotide sequence ID" value="XM_046109295.1"/>
</dbReference>
<feature type="transmembrane region" description="Helical" evidence="2">
    <location>
        <begin position="109"/>
        <end position="131"/>
    </location>
</feature>
<accession>A0A9P8UCR8</accession>
<evidence type="ECO:0000313" key="3">
    <source>
        <dbReference type="EMBL" id="KAH6646580.1"/>
    </source>
</evidence>
<feature type="transmembrane region" description="Helical" evidence="2">
    <location>
        <begin position="69"/>
        <end position="89"/>
    </location>
</feature>
<comment type="caution">
    <text evidence="3">The sequence shown here is derived from an EMBL/GenBank/DDBJ whole genome shotgun (WGS) entry which is preliminary data.</text>
</comment>
<keyword evidence="2" id="KW-0472">Membrane</keyword>
<organism evidence="3 4">
    <name type="scientific">Truncatella angustata</name>
    <dbReference type="NCBI Taxonomy" id="152316"/>
    <lineage>
        <taxon>Eukaryota</taxon>
        <taxon>Fungi</taxon>
        <taxon>Dikarya</taxon>
        <taxon>Ascomycota</taxon>
        <taxon>Pezizomycotina</taxon>
        <taxon>Sordariomycetes</taxon>
        <taxon>Xylariomycetidae</taxon>
        <taxon>Amphisphaeriales</taxon>
        <taxon>Sporocadaceae</taxon>
        <taxon>Truncatella</taxon>
    </lineage>
</organism>
<evidence type="ECO:0000313" key="4">
    <source>
        <dbReference type="Proteomes" id="UP000758603"/>
    </source>
</evidence>
<proteinExistence type="predicted"/>
<reference evidence="3" key="1">
    <citation type="journal article" date="2021" name="Nat. Commun.">
        <title>Genetic determinants of endophytism in the Arabidopsis root mycobiome.</title>
        <authorList>
            <person name="Mesny F."/>
            <person name="Miyauchi S."/>
            <person name="Thiergart T."/>
            <person name="Pickel B."/>
            <person name="Atanasova L."/>
            <person name="Karlsson M."/>
            <person name="Huettel B."/>
            <person name="Barry K.W."/>
            <person name="Haridas S."/>
            <person name="Chen C."/>
            <person name="Bauer D."/>
            <person name="Andreopoulos W."/>
            <person name="Pangilinan J."/>
            <person name="LaButti K."/>
            <person name="Riley R."/>
            <person name="Lipzen A."/>
            <person name="Clum A."/>
            <person name="Drula E."/>
            <person name="Henrissat B."/>
            <person name="Kohler A."/>
            <person name="Grigoriev I.V."/>
            <person name="Martin F.M."/>
            <person name="Hacquard S."/>
        </authorList>
    </citation>
    <scope>NUCLEOTIDE SEQUENCE</scope>
    <source>
        <strain evidence="3">MPI-SDFR-AT-0073</strain>
    </source>
</reference>
<dbReference type="Proteomes" id="UP000758603">
    <property type="component" value="Unassembled WGS sequence"/>
</dbReference>
<feature type="transmembrane region" description="Helical" evidence="2">
    <location>
        <begin position="41"/>
        <end position="63"/>
    </location>
</feature>
<dbReference type="AlphaFoldDB" id="A0A9P8UCR8"/>